<sequence>MRTATAALVGAAVLLAVTVFVQIQLPAESAIFVVAIAAAVGYALAAEVTARYGGRRDRTEHRGQDG</sequence>
<reference evidence="2 3" key="1">
    <citation type="submission" date="2020-03" db="EMBL/GenBank/DDBJ databases">
        <title>Isolation and identification of active actinomycetes.</title>
        <authorList>
            <person name="Sun X."/>
        </authorList>
    </citation>
    <scope>NUCLEOTIDE SEQUENCE [LARGE SCALE GENOMIC DNA]</scope>
    <source>
        <strain evidence="2 3">NEAU-D13</strain>
    </source>
</reference>
<evidence type="ECO:0000313" key="3">
    <source>
        <dbReference type="Proteomes" id="UP000481360"/>
    </source>
</evidence>
<comment type="caution">
    <text evidence="2">The sequence shown here is derived from an EMBL/GenBank/DDBJ whole genome shotgun (WGS) entry which is preliminary data.</text>
</comment>
<proteinExistence type="predicted"/>
<keyword evidence="3" id="KW-1185">Reference proteome</keyword>
<evidence type="ECO:0000313" key="2">
    <source>
        <dbReference type="EMBL" id="NGY59298.1"/>
    </source>
</evidence>
<dbReference type="Proteomes" id="UP000481360">
    <property type="component" value="Unassembled WGS sequence"/>
</dbReference>
<protein>
    <submittedName>
        <fullName evidence="2">Uncharacterized protein</fullName>
    </submittedName>
</protein>
<keyword evidence="1" id="KW-1133">Transmembrane helix</keyword>
<name>A0A7C9VU75_9PSEU</name>
<keyword evidence="1" id="KW-0472">Membrane</keyword>
<feature type="transmembrane region" description="Helical" evidence="1">
    <location>
        <begin position="30"/>
        <end position="50"/>
    </location>
</feature>
<keyword evidence="1" id="KW-0812">Transmembrane</keyword>
<dbReference type="RefSeq" id="WP_166045329.1">
    <property type="nucleotide sequence ID" value="NZ_JAAMPJ010000002.1"/>
</dbReference>
<accession>A0A7C9VU75</accession>
<dbReference type="EMBL" id="JAAMPJ010000002">
    <property type="protein sequence ID" value="NGY59298.1"/>
    <property type="molecule type" value="Genomic_DNA"/>
</dbReference>
<dbReference type="AlphaFoldDB" id="A0A7C9VU75"/>
<gene>
    <name evidence="2" type="ORF">G7043_10220</name>
</gene>
<evidence type="ECO:0000256" key="1">
    <source>
        <dbReference type="SAM" id="Phobius"/>
    </source>
</evidence>
<organism evidence="2 3">
    <name type="scientific">Lentzea alba</name>
    <dbReference type="NCBI Taxonomy" id="2714351"/>
    <lineage>
        <taxon>Bacteria</taxon>
        <taxon>Bacillati</taxon>
        <taxon>Actinomycetota</taxon>
        <taxon>Actinomycetes</taxon>
        <taxon>Pseudonocardiales</taxon>
        <taxon>Pseudonocardiaceae</taxon>
        <taxon>Lentzea</taxon>
    </lineage>
</organism>